<keyword evidence="1" id="KW-0732">Signal</keyword>
<keyword evidence="3" id="KW-1185">Reference proteome</keyword>
<protein>
    <recommendedName>
        <fullName evidence="4">Sensor of ECF-type sigma factor</fullName>
    </recommendedName>
</protein>
<dbReference type="Proteomes" id="UP001174839">
    <property type="component" value="Unassembled WGS sequence"/>
</dbReference>
<evidence type="ECO:0000256" key="1">
    <source>
        <dbReference type="SAM" id="SignalP"/>
    </source>
</evidence>
<dbReference type="RefSeq" id="WP_289723956.1">
    <property type="nucleotide sequence ID" value="NZ_JAUDUY010000002.1"/>
</dbReference>
<dbReference type="EMBL" id="JAUDUY010000002">
    <property type="protein sequence ID" value="MDM9630587.1"/>
    <property type="molecule type" value="Genomic_DNA"/>
</dbReference>
<evidence type="ECO:0000313" key="3">
    <source>
        <dbReference type="Proteomes" id="UP001174839"/>
    </source>
</evidence>
<accession>A0ABT7WCD7</accession>
<comment type="caution">
    <text evidence="2">The sequence shown here is derived from an EMBL/GenBank/DDBJ whole genome shotgun (WGS) entry which is preliminary data.</text>
</comment>
<evidence type="ECO:0008006" key="4">
    <source>
        <dbReference type="Google" id="ProtNLM"/>
    </source>
</evidence>
<gene>
    <name evidence="2" type="ORF">QU605_03850</name>
</gene>
<feature type="chain" id="PRO_5046823483" description="Sensor of ECF-type sigma factor" evidence="1">
    <location>
        <begin position="23"/>
        <end position="151"/>
    </location>
</feature>
<evidence type="ECO:0000313" key="2">
    <source>
        <dbReference type="EMBL" id="MDM9630587.1"/>
    </source>
</evidence>
<name>A0ABT7WCD7_9FLAO</name>
<organism evidence="2 3">
    <name type="scientific">Robiginitalea aurantiaca</name>
    <dbReference type="NCBI Taxonomy" id="3056915"/>
    <lineage>
        <taxon>Bacteria</taxon>
        <taxon>Pseudomonadati</taxon>
        <taxon>Bacteroidota</taxon>
        <taxon>Flavobacteriia</taxon>
        <taxon>Flavobacteriales</taxon>
        <taxon>Flavobacteriaceae</taxon>
        <taxon>Robiginitalea</taxon>
    </lineage>
</organism>
<proteinExistence type="predicted"/>
<reference evidence="2" key="1">
    <citation type="submission" date="2023-06" db="EMBL/GenBank/DDBJ databases">
        <title>Robiginitalea aurantiacus sp. nov. and Algoriphagus sediminis sp. nov., isolated from coastal sediment.</title>
        <authorList>
            <person name="Zhou Z.Y."/>
            <person name="An J."/>
            <person name="Jia Y.W."/>
            <person name="Du Z.J."/>
        </authorList>
    </citation>
    <scope>NUCLEOTIDE SEQUENCE</scope>
    <source>
        <strain evidence="2">M39</strain>
    </source>
</reference>
<sequence>MNKGFKPFALILFFLFAGIALQGQDPDKKEQIKTLKIAFFTERLQLTSEEASVFWPIYNAHEKERESLRSDQRREIMDRFDSLDTMSEKEAREVLKRYLELEEKEEELDKAYYQRIAKEFSAVRTLKLFQAEQDFRRRLLREYRNRRGGHP</sequence>
<feature type="signal peptide" evidence="1">
    <location>
        <begin position="1"/>
        <end position="22"/>
    </location>
</feature>